<accession>A0A1X7I3F1</accession>
<feature type="domain" description="SLH" evidence="3">
    <location>
        <begin position="941"/>
        <end position="1001"/>
    </location>
</feature>
<dbReference type="EMBL" id="FXAZ01000001">
    <property type="protein sequence ID" value="SMG09003.1"/>
    <property type="molecule type" value="Genomic_DNA"/>
</dbReference>
<feature type="domain" description="SLH" evidence="3">
    <location>
        <begin position="1002"/>
        <end position="1065"/>
    </location>
</feature>
<dbReference type="InterPro" id="IPR014755">
    <property type="entry name" value="Cu-Rt/internalin_Ig-like"/>
</dbReference>
<evidence type="ECO:0000256" key="2">
    <source>
        <dbReference type="SAM" id="SignalP"/>
    </source>
</evidence>
<dbReference type="PANTHER" id="PTHR43308">
    <property type="entry name" value="OUTER MEMBRANE PROTEIN ALPHA-RELATED"/>
    <property type="match status" value="1"/>
</dbReference>
<dbReference type="PANTHER" id="PTHR43308:SF5">
    <property type="entry name" value="S-LAYER PROTEIN _ PEPTIDOGLYCAN ENDO-BETA-N-ACETYLGLUCOSAMINIDASE"/>
    <property type="match status" value="1"/>
</dbReference>
<dbReference type="NCBIfam" id="TIGR02059">
    <property type="entry name" value="swm_rep_I"/>
    <property type="match status" value="4"/>
</dbReference>
<dbReference type="InterPro" id="IPR001119">
    <property type="entry name" value="SLH_dom"/>
</dbReference>
<dbReference type="Gene3D" id="2.60.40.1220">
    <property type="match status" value="3"/>
</dbReference>
<dbReference type="AlphaFoldDB" id="A0A1X7I3F1"/>
<sequence length="1130" mass="122747">MVKKTFITLLVSLFMIEGSIVAGAAADPTVQAGSERVAAPGSLDASFQDTQQNSYRAPKIISFEPGHQSTLTKVDQPVLRFTFDEEVDKGSGDLIVYEASSHKEVWRSSVKDRNVTLSDDDRTVNWKLGTRLAWESSYYVTIGYGTFKGERGDFVGQYGPDAWLFKTSVDASAPYAVSYSPAAGQRDITVGSSLSITFNEPVWAHEGYITIKSITRDTVLEKLPVTSSRVTGEGTKTIKINPSKDFQLNEQIAIIVDKGAFRDKDKHLFRGIAEGDNWRFTTKALSADTTPPVIQSYRMINSETIKLTYNEALNTNAVPPKSAYRVLVNGEERTISRVSVKDNAVEVKLSSGVAAGQVIVLAYAPSSQESGVEDRAGNRASDIGAVLIENGQDTTAPKMTNAVLSGSTLKLTFSEALEQVSSNAASQFKVTSDNRAVSVRRIEQSSSNTITLTLQSSVSNGQVAKLSYTPGSYPLKDKAGNPLSAIKEQLVQNLQDTKAPTLETTSVKGNLLTLTYNELLDPDDVPMKSHYSVLVNDIARYVDRVQVLNHTVVLTLSAGVKDGDKVKVSYVPGEPRIRDLAGNAAGGFSYKNVTDASDHTAPTLKSGIVKGSVVTLVFSEKLDVSSMPASNQFYVYDSNVLRSVNRISMQQATVTLVLDKPVSAAANVSLTYVPGNTPLQDANGNKVAAFGNAALSNQTDQASGRPEYVVQAPYDAFLDANLYLLQSEAASTSSERSRYGESIKKYTVSESKLRDALQYAVRFSQDHHLAFEVPVSEKAAMVAVPLQVLEEIHAKEKDAKFSVRYGHILYTLPIDKLNISQIKRQFGYSSSIYIQLQIEEAAKQAGTMLGAIEDSGALLKVLPIDFYLSAYAAQSATHALQVPMEARVKTMGTVSSQRTTMIRYDRSQQRLQYIPNRMKHNGGLSVLHFYPMDHEVFAAVERSKSFSDIRAHWAQASIAHLANKFIIEGVSSSRFAPNASVTRGQFAVLLARSFGLEANASDANAFSDVGSSHPMAAYIGAAAKAGIIGGYENGTFRPNQNITREQMAVMLVRAMDVVKRDTSYNSSVLQGFKDRGRISSYAKEAVIRSVSSGLIAGVTANTFDPQGAATRAQAAVMLERLLVQVNYLTK</sequence>
<dbReference type="Pfam" id="PF00395">
    <property type="entry name" value="SLH"/>
    <property type="match status" value="3"/>
</dbReference>
<dbReference type="InterPro" id="IPR011801">
    <property type="entry name" value="Swm_rep_I_cyn"/>
</dbReference>
<feature type="signal peptide" evidence="2">
    <location>
        <begin position="1"/>
        <end position="24"/>
    </location>
</feature>
<feature type="domain" description="SLH" evidence="3">
    <location>
        <begin position="1069"/>
        <end position="1130"/>
    </location>
</feature>
<organism evidence="4 5">
    <name type="scientific">Paenibacillus aquistagni</name>
    <dbReference type="NCBI Taxonomy" id="1852522"/>
    <lineage>
        <taxon>Bacteria</taxon>
        <taxon>Bacillati</taxon>
        <taxon>Bacillota</taxon>
        <taxon>Bacilli</taxon>
        <taxon>Bacillales</taxon>
        <taxon>Paenibacillaceae</taxon>
        <taxon>Paenibacillus</taxon>
    </lineage>
</organism>
<feature type="chain" id="PRO_5012507765" evidence="2">
    <location>
        <begin position="25"/>
        <end position="1130"/>
    </location>
</feature>
<dbReference type="InterPro" id="IPR032812">
    <property type="entry name" value="SbsA_Ig"/>
</dbReference>
<evidence type="ECO:0000256" key="1">
    <source>
        <dbReference type="ARBA" id="ARBA00022729"/>
    </source>
</evidence>
<evidence type="ECO:0000313" key="5">
    <source>
        <dbReference type="Proteomes" id="UP000193834"/>
    </source>
</evidence>
<dbReference type="Pfam" id="PF13753">
    <property type="entry name" value="SWM_repeat"/>
    <property type="match status" value="4"/>
</dbReference>
<dbReference type="Pfam" id="PF13205">
    <property type="entry name" value="Big_5"/>
    <property type="match status" value="1"/>
</dbReference>
<keyword evidence="1 2" id="KW-0732">Signal</keyword>
<keyword evidence="5" id="KW-1185">Reference proteome</keyword>
<dbReference type="RefSeq" id="WP_085492417.1">
    <property type="nucleotide sequence ID" value="NZ_FXAZ01000001.1"/>
</dbReference>
<dbReference type="InterPro" id="IPR051465">
    <property type="entry name" value="Cell_Envelope_Struct_Comp"/>
</dbReference>
<dbReference type="STRING" id="1852522.SAMN06295960_0102"/>
<proteinExistence type="predicted"/>
<dbReference type="OrthoDB" id="2675126at2"/>
<dbReference type="Proteomes" id="UP000193834">
    <property type="component" value="Unassembled WGS sequence"/>
</dbReference>
<reference evidence="4 5" key="1">
    <citation type="submission" date="2017-04" db="EMBL/GenBank/DDBJ databases">
        <authorList>
            <person name="Afonso C.L."/>
            <person name="Miller P.J."/>
            <person name="Scott M.A."/>
            <person name="Spackman E."/>
            <person name="Goraichik I."/>
            <person name="Dimitrov K.M."/>
            <person name="Suarez D.L."/>
            <person name="Swayne D.E."/>
        </authorList>
    </citation>
    <scope>NUCLEOTIDE SEQUENCE [LARGE SCALE GENOMIC DNA]</scope>
    <source>
        <strain evidence="4 5">11</strain>
    </source>
</reference>
<gene>
    <name evidence="4" type="ORF">SAMN06295960_0102</name>
</gene>
<name>A0A1X7I3F1_9BACL</name>
<dbReference type="InterPro" id="IPR028059">
    <property type="entry name" value="SWM_rpt"/>
</dbReference>
<evidence type="ECO:0000313" key="4">
    <source>
        <dbReference type="EMBL" id="SMG09003.1"/>
    </source>
</evidence>
<evidence type="ECO:0000259" key="3">
    <source>
        <dbReference type="PROSITE" id="PS51272"/>
    </source>
</evidence>
<protein>
    <submittedName>
        <fullName evidence="4">Repeat-containing protein</fullName>
    </submittedName>
</protein>
<dbReference type="PROSITE" id="PS51272">
    <property type="entry name" value="SLH"/>
    <property type="match status" value="3"/>
</dbReference>